<protein>
    <recommendedName>
        <fullName evidence="2">CorA-like transporter domain-containing protein</fullName>
    </recommendedName>
</protein>
<keyword evidence="1" id="KW-1133">Transmembrane helix</keyword>
<dbReference type="InterPro" id="IPR058257">
    <property type="entry name" value="CorA-like_dom"/>
</dbReference>
<feature type="transmembrane region" description="Helical" evidence="1">
    <location>
        <begin position="424"/>
        <end position="444"/>
    </location>
</feature>
<keyword evidence="1" id="KW-0472">Membrane</keyword>
<dbReference type="EMBL" id="MU001690">
    <property type="protein sequence ID" value="KAF2454562.1"/>
    <property type="molecule type" value="Genomic_DNA"/>
</dbReference>
<organism evidence="3 4">
    <name type="scientific">Lineolata rhizophorae</name>
    <dbReference type="NCBI Taxonomy" id="578093"/>
    <lineage>
        <taxon>Eukaryota</taxon>
        <taxon>Fungi</taxon>
        <taxon>Dikarya</taxon>
        <taxon>Ascomycota</taxon>
        <taxon>Pezizomycotina</taxon>
        <taxon>Dothideomycetes</taxon>
        <taxon>Dothideomycetes incertae sedis</taxon>
        <taxon>Lineolatales</taxon>
        <taxon>Lineolataceae</taxon>
        <taxon>Lineolata</taxon>
    </lineage>
</organism>
<feature type="domain" description="CorA-like transporter" evidence="2">
    <location>
        <begin position="77"/>
        <end position="243"/>
    </location>
</feature>
<keyword evidence="1" id="KW-0812">Transmembrane</keyword>
<dbReference type="AlphaFoldDB" id="A0A6A6NT07"/>
<evidence type="ECO:0000256" key="1">
    <source>
        <dbReference type="SAM" id="Phobius"/>
    </source>
</evidence>
<dbReference type="Gene3D" id="1.20.58.340">
    <property type="entry name" value="Magnesium transport protein CorA, transmembrane region"/>
    <property type="match status" value="1"/>
</dbReference>
<evidence type="ECO:0000313" key="3">
    <source>
        <dbReference type="EMBL" id="KAF2454562.1"/>
    </source>
</evidence>
<name>A0A6A6NT07_9PEZI</name>
<dbReference type="Pfam" id="PF26616">
    <property type="entry name" value="CorA-like"/>
    <property type="match status" value="1"/>
</dbReference>
<proteinExistence type="predicted"/>
<accession>A0A6A6NT07</accession>
<reference evidence="3" key="1">
    <citation type="journal article" date="2020" name="Stud. Mycol.">
        <title>101 Dothideomycetes genomes: a test case for predicting lifestyles and emergence of pathogens.</title>
        <authorList>
            <person name="Haridas S."/>
            <person name="Albert R."/>
            <person name="Binder M."/>
            <person name="Bloem J."/>
            <person name="Labutti K."/>
            <person name="Salamov A."/>
            <person name="Andreopoulos B."/>
            <person name="Baker S."/>
            <person name="Barry K."/>
            <person name="Bills G."/>
            <person name="Bluhm B."/>
            <person name="Cannon C."/>
            <person name="Castanera R."/>
            <person name="Culley D."/>
            <person name="Daum C."/>
            <person name="Ezra D."/>
            <person name="Gonzalez J."/>
            <person name="Henrissat B."/>
            <person name="Kuo A."/>
            <person name="Liang C."/>
            <person name="Lipzen A."/>
            <person name="Lutzoni F."/>
            <person name="Magnuson J."/>
            <person name="Mondo S."/>
            <person name="Nolan M."/>
            <person name="Ohm R."/>
            <person name="Pangilinan J."/>
            <person name="Park H.-J."/>
            <person name="Ramirez L."/>
            <person name="Alfaro M."/>
            <person name="Sun H."/>
            <person name="Tritt A."/>
            <person name="Yoshinaga Y."/>
            <person name="Zwiers L.-H."/>
            <person name="Turgeon B."/>
            <person name="Goodwin S."/>
            <person name="Spatafora J."/>
            <person name="Crous P."/>
            <person name="Grigoriev I."/>
        </authorList>
    </citation>
    <scope>NUCLEOTIDE SEQUENCE</scope>
    <source>
        <strain evidence="3">ATCC 16933</strain>
    </source>
</reference>
<feature type="transmembrane region" description="Helical" evidence="1">
    <location>
        <begin position="387"/>
        <end position="412"/>
    </location>
</feature>
<gene>
    <name evidence="3" type="ORF">BDY21DRAFT_352121</name>
</gene>
<evidence type="ECO:0000313" key="4">
    <source>
        <dbReference type="Proteomes" id="UP000799766"/>
    </source>
</evidence>
<dbReference type="OrthoDB" id="5396681at2759"/>
<evidence type="ECO:0000259" key="2">
    <source>
        <dbReference type="Pfam" id="PF26616"/>
    </source>
</evidence>
<dbReference type="Proteomes" id="UP000799766">
    <property type="component" value="Unassembled WGS sequence"/>
</dbReference>
<keyword evidence="4" id="KW-1185">Reference proteome</keyword>
<sequence length="507" mass="57586">MALSDLETLALSRFRVKQKSIFLPEGSADKRFGIDVHVSNLPSQLQNLSEIHFDLVSDLGNVHTAHIREPDEIGHLVNCAHLAFRLSPSHKLFESLLNHFSITSRFKEFAMSFGFKQREDDFAPPACKFRLLHSGSTIGGYECCYGFRYVAENATGDQKKEKWSVRQTAVYQKYEKTLERCIWVVIGASADAEARIDRFLHSAINTCATDPFALHLTLLENSLAEWRWYLADLSERVQAQADRITLADVGKEKLAGLINFNINFGDRQKLKMLEDMILNLQVMLGSATNTIRSLIDHLADVEETSLNQYDECIKNRFSEILEEANLHYSKARALYDRVQGSSSLLSDLLEYENASSLRAIAEEARRDNVAMRVLTEKATKDSGAIKIITIITVFFLPANLVAAFFSTGFVLVDQGHTSVLKESWLFFACTIPLTAITILIWFFGTRIHRRRWNQKQAGEPSDEVERSLDFSLDEISEMHMQHQVRGNSAMADSAHSTRPRTWCKCWC</sequence>